<sequence>MIIKVPKGHYEVVEKRSVILKTDFLGSGIALGMIDKENEIAGLCYFVLPYKEHDLEIEVGELILSGQSLLPLFFEGVRKQRL</sequence>
<dbReference type="SUPFAM" id="SSF64438">
    <property type="entry name" value="CNF1/YfiH-like putative cysteine hydrolases"/>
    <property type="match status" value="1"/>
</dbReference>
<evidence type="ECO:0000313" key="1">
    <source>
        <dbReference type="EMBL" id="HGQ85731.1"/>
    </source>
</evidence>
<comment type="caution">
    <text evidence="1">The sequence shown here is derived from an EMBL/GenBank/DDBJ whole genome shotgun (WGS) entry which is preliminary data.</text>
</comment>
<gene>
    <name evidence="1" type="ORF">ENT66_05225</name>
</gene>
<reference evidence="1" key="1">
    <citation type="journal article" date="2020" name="mSystems">
        <title>Genome- and Community-Level Interaction Insights into Carbon Utilization and Element Cycling Functions of Hydrothermarchaeota in Hydrothermal Sediment.</title>
        <authorList>
            <person name="Zhou Z."/>
            <person name="Liu Y."/>
            <person name="Xu W."/>
            <person name="Pan J."/>
            <person name="Luo Z.H."/>
            <person name="Li M."/>
        </authorList>
    </citation>
    <scope>NUCLEOTIDE SEQUENCE [LARGE SCALE GENOMIC DNA]</scope>
    <source>
        <strain evidence="1">SpSt-6</strain>
    </source>
</reference>
<dbReference type="Gene3D" id="3.30.1330.200">
    <property type="match status" value="1"/>
</dbReference>
<dbReference type="AlphaFoldDB" id="A0A7C4JR19"/>
<dbReference type="EMBL" id="DSZN01000090">
    <property type="protein sequence ID" value="HGQ85731.1"/>
    <property type="molecule type" value="Genomic_DNA"/>
</dbReference>
<organism evidence="1">
    <name type="scientific">Thermodesulfobacterium geofontis</name>
    <dbReference type="NCBI Taxonomy" id="1295609"/>
    <lineage>
        <taxon>Bacteria</taxon>
        <taxon>Pseudomonadati</taxon>
        <taxon>Thermodesulfobacteriota</taxon>
        <taxon>Thermodesulfobacteria</taxon>
        <taxon>Thermodesulfobacteriales</taxon>
        <taxon>Thermodesulfobacteriaceae</taxon>
        <taxon>Thermodesulfobacterium</taxon>
    </lineage>
</organism>
<dbReference type="InterPro" id="IPR038592">
    <property type="entry name" value="CheD-like_sf"/>
</dbReference>
<proteinExistence type="predicted"/>
<protein>
    <submittedName>
        <fullName evidence="1">Uncharacterized protein</fullName>
    </submittedName>
</protein>
<name>A0A7C4JR19_9BACT</name>
<accession>A0A7C4JR19</accession>
<dbReference type="InterPro" id="IPR011324">
    <property type="entry name" value="Cytotoxic_necrot_fac-like_cat"/>
</dbReference>